<evidence type="ECO:0000256" key="7">
    <source>
        <dbReference type="SAM" id="Phobius"/>
    </source>
</evidence>
<dbReference type="Proteomes" id="UP000034291">
    <property type="component" value="Unassembled WGS sequence"/>
</dbReference>
<protein>
    <recommendedName>
        <fullName evidence="8">Major facilitator superfamily (MFS) profile domain-containing protein</fullName>
    </recommendedName>
</protein>
<comment type="caution">
    <text evidence="9">The sequence shown here is derived from an EMBL/GenBank/DDBJ whole genome shotgun (WGS) entry which is preliminary data.</text>
</comment>
<feature type="transmembrane region" description="Helical" evidence="7">
    <location>
        <begin position="239"/>
        <end position="258"/>
    </location>
</feature>
<comment type="similarity">
    <text evidence="2">Belongs to the major facilitator superfamily. TCR/Tet family.</text>
</comment>
<dbReference type="FunFam" id="1.20.1720.10:FF:000012">
    <property type="entry name" value="MFS toxin efflux pump (AflT)"/>
    <property type="match status" value="1"/>
</dbReference>
<evidence type="ECO:0000256" key="1">
    <source>
        <dbReference type="ARBA" id="ARBA00004141"/>
    </source>
</evidence>
<dbReference type="FunFam" id="1.20.1250.20:FF:000196">
    <property type="entry name" value="MFS toxin efflux pump (AflT)"/>
    <property type="match status" value="1"/>
</dbReference>
<dbReference type="OrthoDB" id="10021397at2759"/>
<feature type="transmembrane region" description="Helical" evidence="7">
    <location>
        <begin position="505"/>
        <end position="525"/>
    </location>
</feature>
<feature type="transmembrane region" description="Helical" evidence="7">
    <location>
        <begin position="348"/>
        <end position="367"/>
    </location>
</feature>
<dbReference type="PANTHER" id="PTHR23501">
    <property type="entry name" value="MAJOR FACILITATOR SUPERFAMILY"/>
    <property type="match status" value="1"/>
</dbReference>
<feature type="compositionally biased region" description="Polar residues" evidence="6">
    <location>
        <begin position="10"/>
        <end position="24"/>
    </location>
</feature>
<dbReference type="Pfam" id="PF07690">
    <property type="entry name" value="MFS_1"/>
    <property type="match status" value="1"/>
</dbReference>
<feature type="domain" description="Major facilitator superfamily (MFS) profile" evidence="8">
    <location>
        <begin position="45"/>
        <end position="532"/>
    </location>
</feature>
<organism evidence="9 10">
    <name type="scientific">Aspergillus rambellii</name>
    <dbReference type="NCBI Taxonomy" id="308745"/>
    <lineage>
        <taxon>Eukaryota</taxon>
        <taxon>Fungi</taxon>
        <taxon>Dikarya</taxon>
        <taxon>Ascomycota</taxon>
        <taxon>Pezizomycotina</taxon>
        <taxon>Eurotiomycetes</taxon>
        <taxon>Eurotiomycetidae</taxon>
        <taxon>Eurotiales</taxon>
        <taxon>Aspergillaceae</taxon>
        <taxon>Aspergillus</taxon>
        <taxon>Aspergillus subgen. Nidulantes</taxon>
    </lineage>
</organism>
<feature type="transmembrane region" description="Helical" evidence="7">
    <location>
        <begin position="432"/>
        <end position="453"/>
    </location>
</feature>
<dbReference type="AlphaFoldDB" id="A0A0F8URD8"/>
<evidence type="ECO:0000256" key="6">
    <source>
        <dbReference type="SAM" id="MobiDB-lite"/>
    </source>
</evidence>
<gene>
    <name evidence="9" type="ORF">ARAM_002404</name>
</gene>
<feature type="transmembrane region" description="Helical" evidence="7">
    <location>
        <begin position="110"/>
        <end position="129"/>
    </location>
</feature>
<proteinExistence type="inferred from homology"/>
<evidence type="ECO:0000256" key="5">
    <source>
        <dbReference type="ARBA" id="ARBA00023136"/>
    </source>
</evidence>
<dbReference type="GO" id="GO:0022857">
    <property type="term" value="F:transmembrane transporter activity"/>
    <property type="evidence" value="ECO:0007669"/>
    <property type="project" value="InterPro"/>
</dbReference>
<dbReference type="InterPro" id="IPR020846">
    <property type="entry name" value="MFS_dom"/>
</dbReference>
<feature type="transmembrane region" description="Helical" evidence="7">
    <location>
        <begin position="195"/>
        <end position="218"/>
    </location>
</feature>
<dbReference type="PANTHER" id="PTHR23501:SF199">
    <property type="entry name" value="MFS EFFLUX TRANSPORTER INPD-RELATED"/>
    <property type="match status" value="1"/>
</dbReference>
<evidence type="ECO:0000313" key="9">
    <source>
        <dbReference type="EMBL" id="KKK22058.1"/>
    </source>
</evidence>
<dbReference type="InterPro" id="IPR011701">
    <property type="entry name" value="MFS"/>
</dbReference>
<name>A0A0F8URD8_9EURO</name>
<feature type="transmembrane region" description="Helical" evidence="7">
    <location>
        <begin position="80"/>
        <end position="98"/>
    </location>
</feature>
<feature type="transmembrane region" description="Helical" evidence="7">
    <location>
        <begin position="42"/>
        <end position="68"/>
    </location>
</feature>
<keyword evidence="5 7" id="KW-0472">Membrane</keyword>
<dbReference type="CDD" id="cd17502">
    <property type="entry name" value="MFS_Azr1_MDR_like"/>
    <property type="match status" value="1"/>
</dbReference>
<evidence type="ECO:0000256" key="3">
    <source>
        <dbReference type="ARBA" id="ARBA00022692"/>
    </source>
</evidence>
<feature type="transmembrane region" description="Helical" evidence="7">
    <location>
        <begin position="167"/>
        <end position="189"/>
    </location>
</feature>
<feature type="transmembrane region" description="Helical" evidence="7">
    <location>
        <begin position="135"/>
        <end position="155"/>
    </location>
</feature>
<evidence type="ECO:0000256" key="4">
    <source>
        <dbReference type="ARBA" id="ARBA00022989"/>
    </source>
</evidence>
<reference evidence="9 10" key="1">
    <citation type="submission" date="2015-02" db="EMBL/GenBank/DDBJ databases">
        <title>Draft Genome Sequences of Two Closely-Related Aflatoxigenic Aspergillus Species Obtained from the Cote d'Ivoire.</title>
        <authorList>
            <person name="Moore G.G."/>
            <person name="Beltz S.B."/>
            <person name="Mack B.M."/>
        </authorList>
    </citation>
    <scope>NUCLEOTIDE SEQUENCE [LARGE SCALE GENOMIC DNA]</scope>
    <source>
        <strain evidence="9 10">SRRC1468</strain>
    </source>
</reference>
<feature type="transmembrane region" description="Helical" evidence="7">
    <location>
        <begin position="400"/>
        <end position="420"/>
    </location>
</feature>
<feature type="transmembrane region" description="Helical" evidence="7">
    <location>
        <begin position="270"/>
        <end position="287"/>
    </location>
</feature>
<dbReference type="InterPro" id="IPR036259">
    <property type="entry name" value="MFS_trans_sf"/>
</dbReference>
<dbReference type="Gene3D" id="1.20.1250.20">
    <property type="entry name" value="MFS general substrate transporter like domains"/>
    <property type="match status" value="2"/>
</dbReference>
<feature type="transmembrane region" description="Helical" evidence="7">
    <location>
        <begin position="374"/>
        <end position="394"/>
    </location>
</feature>
<comment type="subcellular location">
    <subcellularLocation>
        <location evidence="1">Membrane</location>
        <topology evidence="1">Multi-pass membrane protein</topology>
    </subcellularLocation>
</comment>
<evidence type="ECO:0000313" key="10">
    <source>
        <dbReference type="Proteomes" id="UP000034291"/>
    </source>
</evidence>
<dbReference type="GO" id="GO:0005886">
    <property type="term" value="C:plasma membrane"/>
    <property type="evidence" value="ECO:0007669"/>
    <property type="project" value="TreeGrafter"/>
</dbReference>
<evidence type="ECO:0000259" key="8">
    <source>
        <dbReference type="PROSITE" id="PS50850"/>
    </source>
</evidence>
<dbReference type="SUPFAM" id="SSF103473">
    <property type="entry name" value="MFS general substrate transporter"/>
    <property type="match status" value="1"/>
</dbReference>
<keyword evidence="4 7" id="KW-1133">Transmembrane helix</keyword>
<dbReference type="EMBL" id="JZBS01001586">
    <property type="protein sequence ID" value="KKK22058.1"/>
    <property type="molecule type" value="Genomic_DNA"/>
</dbReference>
<sequence length="543" mass="58471">MDIAPPSEDTPASKNELSAAQSSCEPCEQDGHDTQYPTGMKLGLIVLALCLSILTVAVDDTIITTAIPKITSQFNSLDDVGWYGSAYLLTTSSLQLLFGKIYTLFDIKLVFLSSVAIFELGSLICGVANSSLTLIVGRAVAGIGAAAIFSGALIILASSVPLPRRPFYIGCVGSMYGIAVVAGPLLGGLLTDKLSWRWCFFINLPIGGVTFLVILKFFQAPPREIEKRSYSERLKSFDFPGVSVFMSAVICLLLALQWGGSTYSWSNWRVLLLLCMFGVLFIVFLIIQYRQGESAIVPPRIISDRTVCLCCLFNFCLGSSFIGSIYFLPIWFQAVKGVSAVQSGLMNLPLLISVVIFCAITGGLVSLIGYYTPFLFLSAALLGIGYGLMTTFQLNSPPSIWIGYQVIAGIGIGFGMQQPVTAVQAALESRDVPVGTVLVTFMETIGGSIFVLADENIFRKELVKNLHEYIPSLDPNVILSTGASSIRAVVDSADLAPVLFSYNNAITSTFVVCSLLSIPAFLGALMMKWKNIKGKNANHLEAS</sequence>
<keyword evidence="3 7" id="KW-0812">Transmembrane</keyword>
<evidence type="ECO:0000256" key="2">
    <source>
        <dbReference type="ARBA" id="ARBA00007520"/>
    </source>
</evidence>
<feature type="region of interest" description="Disordered" evidence="6">
    <location>
        <begin position="1"/>
        <end position="31"/>
    </location>
</feature>
<dbReference type="PRINTS" id="PR01036">
    <property type="entry name" value="TCRTETB"/>
</dbReference>
<keyword evidence="10" id="KW-1185">Reference proteome</keyword>
<feature type="transmembrane region" description="Helical" evidence="7">
    <location>
        <begin position="307"/>
        <end position="328"/>
    </location>
</feature>
<dbReference type="PROSITE" id="PS50850">
    <property type="entry name" value="MFS"/>
    <property type="match status" value="1"/>
</dbReference>
<accession>A0A0F8URD8</accession>